<dbReference type="AlphaFoldDB" id="A0A558HF75"/>
<dbReference type="OrthoDB" id="5298023at2"/>
<evidence type="ECO:0000313" key="4">
    <source>
        <dbReference type="Proteomes" id="UP000319941"/>
    </source>
</evidence>
<dbReference type="CDD" id="cd04182">
    <property type="entry name" value="GT_2_like_f"/>
    <property type="match status" value="1"/>
</dbReference>
<dbReference type="Pfam" id="PF12804">
    <property type="entry name" value="NTP_transf_3"/>
    <property type="match status" value="1"/>
</dbReference>
<dbReference type="Gene3D" id="3.90.550.10">
    <property type="entry name" value="Spore Coat Polysaccharide Biosynthesis Protein SpsA, Chain A"/>
    <property type="match status" value="1"/>
</dbReference>
<organism evidence="3 4">
    <name type="scientific">Cobetia crustatorum</name>
    <dbReference type="NCBI Taxonomy" id="553385"/>
    <lineage>
        <taxon>Bacteria</taxon>
        <taxon>Pseudomonadati</taxon>
        <taxon>Pseudomonadota</taxon>
        <taxon>Gammaproteobacteria</taxon>
        <taxon>Oceanospirillales</taxon>
        <taxon>Halomonadaceae</taxon>
        <taxon>Cobetia</taxon>
    </lineage>
</organism>
<dbReference type="EMBL" id="VNFH01000012">
    <property type="protein sequence ID" value="TVU67796.1"/>
    <property type="molecule type" value="Genomic_DNA"/>
</dbReference>
<dbReference type="STRING" id="553385.GCA_000591415_01426"/>
<dbReference type="InterPro" id="IPR029044">
    <property type="entry name" value="Nucleotide-diphossugar_trans"/>
</dbReference>
<evidence type="ECO:0000313" key="3">
    <source>
        <dbReference type="EMBL" id="TVU67796.1"/>
    </source>
</evidence>
<name>A0A558HF75_9GAMM</name>
<comment type="caution">
    <text evidence="3">The sequence shown here is derived from an EMBL/GenBank/DDBJ whole genome shotgun (WGS) entry which is preliminary data.</text>
</comment>
<evidence type="ECO:0000259" key="2">
    <source>
        <dbReference type="Pfam" id="PF12804"/>
    </source>
</evidence>
<dbReference type="PANTHER" id="PTHR43777">
    <property type="entry name" value="MOLYBDENUM COFACTOR CYTIDYLYLTRANSFERASE"/>
    <property type="match status" value="1"/>
</dbReference>
<reference evidence="3 4" key="1">
    <citation type="submission" date="2019-07" db="EMBL/GenBank/DDBJ databases">
        <title>Diversity of Bacteria from Kongsfjorden, Arctic.</title>
        <authorList>
            <person name="Yu Y."/>
        </authorList>
    </citation>
    <scope>NUCLEOTIDE SEQUENCE [LARGE SCALE GENOMIC DNA]</scope>
    <source>
        <strain evidence="3 4">SM1923</strain>
    </source>
</reference>
<accession>A0A558HF75</accession>
<keyword evidence="4" id="KW-1185">Reference proteome</keyword>
<dbReference type="Proteomes" id="UP000319941">
    <property type="component" value="Unassembled WGS sequence"/>
</dbReference>
<keyword evidence="1" id="KW-0460">Magnesium</keyword>
<proteinExistence type="predicted"/>
<gene>
    <name evidence="3" type="ORF">FQP86_15600</name>
</gene>
<keyword evidence="3" id="KW-0808">Transferase</keyword>
<dbReference type="PANTHER" id="PTHR43777:SF1">
    <property type="entry name" value="MOLYBDENUM COFACTOR CYTIDYLYLTRANSFERASE"/>
    <property type="match status" value="1"/>
</dbReference>
<dbReference type="GO" id="GO:0016779">
    <property type="term" value="F:nucleotidyltransferase activity"/>
    <property type="evidence" value="ECO:0007669"/>
    <property type="project" value="UniProtKB-ARBA"/>
</dbReference>
<sequence>MSDARETQATALILVMAAGQSRRFGSDKRLARLPRGSDSSDTSLLAATLARVMSLEMPWRLVLREDDDVKALLGERFARTHGSSIWRAPHAALGLGASLGDAFRQLAENDSLEHIQSATVWLADMPAVAVTTVQTLRAHASEECIVRPVFEGAPGHPVVFGRRFWPELAMLECGDGAREVIACHRDCLHEVAVCDAGIHRDVDTPAMLAGLYE</sequence>
<protein>
    <submittedName>
        <fullName evidence="3">Nucleotidyltransferase family protein</fullName>
    </submittedName>
</protein>
<evidence type="ECO:0000256" key="1">
    <source>
        <dbReference type="ARBA" id="ARBA00022842"/>
    </source>
</evidence>
<dbReference type="InterPro" id="IPR025877">
    <property type="entry name" value="MobA-like_NTP_Trfase"/>
</dbReference>
<dbReference type="SUPFAM" id="SSF53448">
    <property type="entry name" value="Nucleotide-diphospho-sugar transferases"/>
    <property type="match status" value="1"/>
</dbReference>
<feature type="domain" description="MobA-like NTP transferase" evidence="2">
    <location>
        <begin position="14"/>
        <end position="184"/>
    </location>
</feature>
<dbReference type="RefSeq" id="WP_024951623.1">
    <property type="nucleotide sequence ID" value="NZ_CAWOWR010000024.1"/>
</dbReference>